<dbReference type="PANTHER" id="PTHR43385">
    <property type="entry name" value="RIBOFLAVIN TRANSPORTER RIBJ"/>
    <property type="match status" value="1"/>
</dbReference>
<evidence type="ECO:0000256" key="3">
    <source>
        <dbReference type="ARBA" id="ARBA00022692"/>
    </source>
</evidence>
<gene>
    <name evidence="8" type="ORF">CRM22_009226</name>
</gene>
<feature type="transmembrane region" description="Helical" evidence="6">
    <location>
        <begin position="69"/>
        <end position="91"/>
    </location>
</feature>
<comment type="caution">
    <text evidence="8">The sequence shown here is derived from an EMBL/GenBank/DDBJ whole genome shotgun (WGS) entry which is preliminary data.</text>
</comment>
<name>A0A4S2L7T8_OPIFE</name>
<feature type="transmembrane region" description="Helical" evidence="6">
    <location>
        <begin position="402"/>
        <end position="423"/>
    </location>
</feature>
<dbReference type="PANTHER" id="PTHR43385:SF1">
    <property type="entry name" value="RIBOFLAVIN TRANSPORTER RIBJ"/>
    <property type="match status" value="1"/>
</dbReference>
<keyword evidence="3 6" id="KW-0812">Transmembrane</keyword>
<dbReference type="InterPro" id="IPR036259">
    <property type="entry name" value="MFS_trans_sf"/>
</dbReference>
<dbReference type="Proteomes" id="UP000308267">
    <property type="component" value="Unassembled WGS sequence"/>
</dbReference>
<feature type="transmembrane region" description="Helical" evidence="6">
    <location>
        <begin position="124"/>
        <end position="151"/>
    </location>
</feature>
<dbReference type="OrthoDB" id="410267at2759"/>
<keyword evidence="2" id="KW-0813">Transport</keyword>
<dbReference type="Pfam" id="PF07690">
    <property type="entry name" value="MFS_1"/>
    <property type="match status" value="1"/>
</dbReference>
<comment type="subcellular location">
    <subcellularLocation>
        <location evidence="1">Membrane</location>
        <topology evidence="1">Multi-pass membrane protein</topology>
    </subcellularLocation>
</comment>
<dbReference type="InterPro" id="IPR011701">
    <property type="entry name" value="MFS"/>
</dbReference>
<dbReference type="EMBL" id="SJOL01008970">
    <property type="protein sequence ID" value="TGZ59185.1"/>
    <property type="molecule type" value="Genomic_DNA"/>
</dbReference>
<evidence type="ECO:0000256" key="4">
    <source>
        <dbReference type="ARBA" id="ARBA00022989"/>
    </source>
</evidence>
<evidence type="ECO:0000256" key="1">
    <source>
        <dbReference type="ARBA" id="ARBA00004141"/>
    </source>
</evidence>
<evidence type="ECO:0000313" key="8">
    <source>
        <dbReference type="EMBL" id="TGZ59185.1"/>
    </source>
</evidence>
<dbReference type="GO" id="GO:0016020">
    <property type="term" value="C:membrane"/>
    <property type="evidence" value="ECO:0007669"/>
    <property type="project" value="UniProtKB-SubCell"/>
</dbReference>
<evidence type="ECO:0000313" key="9">
    <source>
        <dbReference type="Proteomes" id="UP000308267"/>
    </source>
</evidence>
<feature type="domain" description="Major facilitator superfamily (MFS) profile" evidence="7">
    <location>
        <begin position="21"/>
        <end position="458"/>
    </location>
</feature>
<sequence length="485" mass="52877">MKLFGCCTDTARGVLCVIGAVLLHLTYGYFYTVGRNPLAISCFYFSGNISPYIVDYMNYYNMSVQHTSAVWLTSVGYSMQAIAMPLAGWIATRIGFRIVVICSCVLHSGSIALTYFAVKWGFTAVVLIYGVLGGLGFGAGYSVILAVASAWFPSHRGLIVGLVLGGFGGGALVFTPIQTAFINPNNVKINSTTKSFTDADLLNRVPYAFLLLAGITGSLQIIGFLLMQEKPKTDVQPISSEAFDENHHHNRYLVNLDREKTIDVQPLIVLQASDFYLLWLSVCFSAVPITLVSALFKVAGIQYIHDDLFLTGVSMAASVCNCVGRVLWGIACDRFSFKLPMSCMCIVWTSLLFSFPFISVFTGTAAKVTFVLWVGLMFLCHCGIFVFAPTATANIFGPVNMAVNYGMTFTAFIVGSLAASIMTNLAPVGTEIKQHFLIGGAMAILGMLFILLVADRKVPQRLQFFNAAVRFRVRCCPGKYFGNCH</sequence>
<dbReference type="PROSITE" id="PS50850">
    <property type="entry name" value="MFS"/>
    <property type="match status" value="1"/>
</dbReference>
<keyword evidence="9" id="KW-1185">Reference proteome</keyword>
<feature type="transmembrane region" description="Helical" evidence="6">
    <location>
        <begin position="308"/>
        <end position="327"/>
    </location>
</feature>
<protein>
    <recommendedName>
        <fullName evidence="7">Major facilitator superfamily (MFS) profile domain-containing protein</fullName>
    </recommendedName>
</protein>
<feature type="transmembrane region" description="Helical" evidence="6">
    <location>
        <begin position="275"/>
        <end position="296"/>
    </location>
</feature>
<feature type="transmembrane region" description="Helical" evidence="6">
    <location>
        <begin position="98"/>
        <end position="118"/>
    </location>
</feature>
<feature type="transmembrane region" description="Helical" evidence="6">
    <location>
        <begin position="158"/>
        <end position="177"/>
    </location>
</feature>
<feature type="transmembrane region" description="Helical" evidence="6">
    <location>
        <begin position="207"/>
        <end position="227"/>
    </location>
</feature>
<dbReference type="GO" id="GO:0022857">
    <property type="term" value="F:transmembrane transporter activity"/>
    <property type="evidence" value="ECO:0007669"/>
    <property type="project" value="InterPro"/>
</dbReference>
<proteinExistence type="predicted"/>
<evidence type="ECO:0000256" key="5">
    <source>
        <dbReference type="ARBA" id="ARBA00023136"/>
    </source>
</evidence>
<feature type="transmembrane region" description="Helical" evidence="6">
    <location>
        <begin position="12"/>
        <end position="31"/>
    </location>
</feature>
<dbReference type="AlphaFoldDB" id="A0A4S2L7T8"/>
<evidence type="ECO:0000256" key="6">
    <source>
        <dbReference type="SAM" id="Phobius"/>
    </source>
</evidence>
<keyword evidence="5 6" id="KW-0472">Membrane</keyword>
<feature type="transmembrane region" description="Helical" evidence="6">
    <location>
        <begin position="370"/>
        <end position="390"/>
    </location>
</feature>
<dbReference type="InterPro" id="IPR020846">
    <property type="entry name" value="MFS_dom"/>
</dbReference>
<dbReference type="Gene3D" id="1.20.1250.20">
    <property type="entry name" value="MFS general substrate transporter like domains"/>
    <property type="match status" value="2"/>
</dbReference>
<reference evidence="8 9" key="1">
    <citation type="journal article" date="2019" name="BMC Genomics">
        <title>New insights from Opisthorchis felineus genome: update on genomics of the epidemiologically important liver flukes.</title>
        <authorList>
            <person name="Ershov N.I."/>
            <person name="Mordvinov V.A."/>
            <person name="Prokhortchouk E.B."/>
            <person name="Pakharukova M.Y."/>
            <person name="Gunbin K.V."/>
            <person name="Ustyantsev K."/>
            <person name="Genaev M.A."/>
            <person name="Blinov A.G."/>
            <person name="Mazur A."/>
            <person name="Boulygina E."/>
            <person name="Tsygankova S."/>
            <person name="Khrameeva E."/>
            <person name="Chekanov N."/>
            <person name="Fan G."/>
            <person name="Xiao A."/>
            <person name="Zhang H."/>
            <person name="Xu X."/>
            <person name="Yang H."/>
            <person name="Solovyev V."/>
            <person name="Lee S.M."/>
            <person name="Liu X."/>
            <person name="Afonnikov D.A."/>
            <person name="Skryabin K.G."/>
        </authorList>
    </citation>
    <scope>NUCLEOTIDE SEQUENCE [LARGE SCALE GENOMIC DNA]</scope>
    <source>
        <strain evidence="8">AK-0245</strain>
        <tissue evidence="8">Whole organism</tissue>
    </source>
</reference>
<feature type="transmembrane region" description="Helical" evidence="6">
    <location>
        <begin position="339"/>
        <end position="358"/>
    </location>
</feature>
<keyword evidence="4 6" id="KW-1133">Transmembrane helix</keyword>
<dbReference type="SUPFAM" id="SSF103473">
    <property type="entry name" value="MFS general substrate transporter"/>
    <property type="match status" value="1"/>
</dbReference>
<evidence type="ECO:0000256" key="2">
    <source>
        <dbReference type="ARBA" id="ARBA00022448"/>
    </source>
</evidence>
<dbReference type="InterPro" id="IPR052983">
    <property type="entry name" value="MFS_Riboflavin_Transporter"/>
</dbReference>
<accession>A0A4S2L7T8</accession>
<organism evidence="8 9">
    <name type="scientific">Opisthorchis felineus</name>
    <dbReference type="NCBI Taxonomy" id="147828"/>
    <lineage>
        <taxon>Eukaryota</taxon>
        <taxon>Metazoa</taxon>
        <taxon>Spiralia</taxon>
        <taxon>Lophotrochozoa</taxon>
        <taxon>Platyhelminthes</taxon>
        <taxon>Trematoda</taxon>
        <taxon>Digenea</taxon>
        <taxon>Opisthorchiida</taxon>
        <taxon>Opisthorchiata</taxon>
        <taxon>Opisthorchiidae</taxon>
        <taxon>Opisthorchis</taxon>
    </lineage>
</organism>
<evidence type="ECO:0000259" key="7">
    <source>
        <dbReference type="PROSITE" id="PS50850"/>
    </source>
</evidence>
<feature type="transmembrane region" description="Helical" evidence="6">
    <location>
        <begin position="435"/>
        <end position="454"/>
    </location>
</feature>